<gene>
    <name evidence="1" type="ORF">I5589_06745</name>
</gene>
<evidence type="ECO:0000313" key="2">
    <source>
        <dbReference type="Proteomes" id="UP000808215"/>
    </source>
</evidence>
<comment type="caution">
    <text evidence="1">The sequence shown here is derived from an EMBL/GenBank/DDBJ whole genome shotgun (WGS) entry which is preliminary data.</text>
</comment>
<name>A0ABS1ARL4_BURVI</name>
<sequence>MPLSAELEKLQASLSCCTYRGDQHTHVLIKEHDALAKLKNVTLNAPNGDWFSFDPDKGRGRKALMSPLLATGGAHDHHRACDCVVLIRREGKLMALYIDLKSGNPSGYAGQFKSTRQFVRYTLGLLAEFHGHSLALVEERYVVLYGGKPSLINKTTTVPKADRIGRTQPDKPYKREVPNPCRLYLKELLA</sequence>
<dbReference type="EMBL" id="JADVKH010000010">
    <property type="protein sequence ID" value="MBJ9686776.1"/>
    <property type="molecule type" value="Genomic_DNA"/>
</dbReference>
<dbReference type="RefSeq" id="WP_200091114.1">
    <property type="nucleotide sequence ID" value="NZ_JADVKH010000010.1"/>
</dbReference>
<organism evidence="1 2">
    <name type="scientific">Burkholderia vietnamiensis</name>
    <dbReference type="NCBI Taxonomy" id="60552"/>
    <lineage>
        <taxon>Bacteria</taxon>
        <taxon>Pseudomonadati</taxon>
        <taxon>Pseudomonadota</taxon>
        <taxon>Betaproteobacteria</taxon>
        <taxon>Burkholderiales</taxon>
        <taxon>Burkholderiaceae</taxon>
        <taxon>Burkholderia</taxon>
        <taxon>Burkholderia cepacia complex</taxon>
    </lineage>
</organism>
<accession>A0ABS1ARL4</accession>
<proteinExistence type="predicted"/>
<protein>
    <recommendedName>
        <fullName evidence="3">PD-(D/E)XK endonuclease-like domain-containing protein</fullName>
    </recommendedName>
</protein>
<reference evidence="1 2" key="1">
    <citation type="submission" date="2020-11" db="EMBL/GenBank/DDBJ databases">
        <title>Enhanced detection system for hospital associated transmission using whole genome sequencing surveillance.</title>
        <authorList>
            <person name="Harrison L.H."/>
            <person name="Van Tyne D."/>
            <person name="Marsh J.W."/>
            <person name="Griffith M.P."/>
            <person name="Snyder D.J."/>
            <person name="Cooper V.S."/>
            <person name="Mustapha M."/>
        </authorList>
    </citation>
    <scope>NUCLEOTIDE SEQUENCE [LARGE SCALE GENOMIC DNA]</scope>
    <source>
        <strain evidence="1 2">BC00020</strain>
    </source>
</reference>
<evidence type="ECO:0000313" key="1">
    <source>
        <dbReference type="EMBL" id="MBJ9686776.1"/>
    </source>
</evidence>
<evidence type="ECO:0008006" key="3">
    <source>
        <dbReference type="Google" id="ProtNLM"/>
    </source>
</evidence>
<keyword evidence="2" id="KW-1185">Reference proteome</keyword>
<dbReference type="Proteomes" id="UP000808215">
    <property type="component" value="Unassembled WGS sequence"/>
</dbReference>